<evidence type="ECO:0000313" key="3">
    <source>
        <dbReference type="WBParaSite" id="SCUD_0000605501-mRNA-1"/>
    </source>
</evidence>
<reference evidence="3" key="1">
    <citation type="submission" date="2016-06" db="UniProtKB">
        <authorList>
            <consortium name="WormBaseParasite"/>
        </authorList>
    </citation>
    <scope>IDENTIFICATION</scope>
</reference>
<organism evidence="3">
    <name type="scientific">Schistosoma curassoni</name>
    <dbReference type="NCBI Taxonomy" id="6186"/>
    <lineage>
        <taxon>Eukaryota</taxon>
        <taxon>Metazoa</taxon>
        <taxon>Spiralia</taxon>
        <taxon>Lophotrochozoa</taxon>
        <taxon>Platyhelminthes</taxon>
        <taxon>Trematoda</taxon>
        <taxon>Digenea</taxon>
        <taxon>Strigeidida</taxon>
        <taxon>Schistosomatoidea</taxon>
        <taxon>Schistosomatidae</taxon>
        <taxon>Schistosoma</taxon>
    </lineage>
</organism>
<name>A0A183JTL5_9TREM</name>
<gene>
    <name evidence="1" type="ORF">SCUD_LOCUS6055</name>
</gene>
<evidence type="ECO:0000313" key="1">
    <source>
        <dbReference type="EMBL" id="VDP00452.1"/>
    </source>
</evidence>
<dbReference type="WBParaSite" id="SCUD_0000605501-mRNA-1">
    <property type="protein sequence ID" value="SCUD_0000605501-mRNA-1"/>
    <property type="gene ID" value="SCUD_0000605501"/>
</dbReference>
<proteinExistence type="predicted"/>
<dbReference type="AlphaFoldDB" id="A0A183JTL5"/>
<dbReference type="Proteomes" id="UP000279833">
    <property type="component" value="Unassembled WGS sequence"/>
</dbReference>
<reference evidence="1 2" key="2">
    <citation type="submission" date="2018-11" db="EMBL/GenBank/DDBJ databases">
        <authorList>
            <consortium name="Pathogen Informatics"/>
        </authorList>
    </citation>
    <scope>NUCLEOTIDE SEQUENCE [LARGE SCALE GENOMIC DNA]</scope>
    <source>
        <strain evidence="1">Dakar</strain>
        <strain evidence="2">Dakar, Senegal</strain>
    </source>
</reference>
<protein>
    <submittedName>
        <fullName evidence="3">SPATA6 domain-containing protein</fullName>
    </submittedName>
</protein>
<evidence type="ECO:0000313" key="2">
    <source>
        <dbReference type="Proteomes" id="UP000279833"/>
    </source>
</evidence>
<keyword evidence="2" id="KW-1185">Reference proteome</keyword>
<accession>A0A183JTL5</accession>
<dbReference type="EMBL" id="UZAK01011737">
    <property type="protein sequence ID" value="VDP00452.1"/>
    <property type="molecule type" value="Genomic_DNA"/>
</dbReference>
<sequence length="101" mass="11844">TSYTPPSTVLDPPLFVSIYQCPPVKGTSRLVAPLFRNVLPDETLSDVLQNLFPEISCEYREAKSEFIPNAETRSEYYYHYFYCHINFISRRIQHSLFFTLN</sequence>